<feature type="transmembrane region" description="Helical" evidence="1">
    <location>
        <begin position="131"/>
        <end position="152"/>
    </location>
</feature>
<feature type="transmembrane region" description="Helical" evidence="1">
    <location>
        <begin position="188"/>
        <end position="211"/>
    </location>
</feature>
<evidence type="ECO:0000313" key="2">
    <source>
        <dbReference type="EMBL" id="QEK78905.1"/>
    </source>
</evidence>
<feature type="transmembrane region" description="Helical" evidence="1">
    <location>
        <begin position="374"/>
        <end position="395"/>
    </location>
</feature>
<dbReference type="Proteomes" id="UP000324354">
    <property type="component" value="Chromosome"/>
</dbReference>
<feature type="transmembrane region" description="Helical" evidence="1">
    <location>
        <begin position="312"/>
        <end position="331"/>
    </location>
</feature>
<reference evidence="2 3" key="1">
    <citation type="submission" date="2017-08" db="EMBL/GenBank/DDBJ databases">
        <title>Resequencing and Reannotation of the genome of Pyrococcus furiosus type strain DSM3638.</title>
        <authorList>
            <person name="Reichelt R.M."/>
            <person name="Bunk B."/>
        </authorList>
    </citation>
    <scope>NUCLEOTIDE SEQUENCE [LARGE SCALE GENOMIC DNA]</scope>
    <source>
        <strain evidence="2 3">DSM 3638</strain>
    </source>
</reference>
<feature type="transmembrane region" description="Helical" evidence="1">
    <location>
        <begin position="407"/>
        <end position="425"/>
    </location>
</feature>
<name>A0A5C0XQS5_PYRFU</name>
<feature type="transmembrane region" description="Helical" evidence="1">
    <location>
        <begin position="431"/>
        <end position="453"/>
    </location>
</feature>
<feature type="transmembrane region" description="Helical" evidence="1">
    <location>
        <begin position="223"/>
        <end position="246"/>
    </location>
</feature>
<dbReference type="NCBIfam" id="NF037979">
    <property type="entry name" value="Na_transp"/>
    <property type="match status" value="1"/>
</dbReference>
<dbReference type="GeneID" id="13301861"/>
<gene>
    <name evidence="2" type="ORF">PFDSM3638_06295</name>
</gene>
<dbReference type="RefSeq" id="WP_011012407.1">
    <property type="nucleotide sequence ID" value="NC_003413.1"/>
</dbReference>
<feature type="transmembrane region" description="Helical" evidence="1">
    <location>
        <begin position="74"/>
        <end position="97"/>
    </location>
</feature>
<sequence length="457" mass="50065">MNRSLYLIFIIVGYTLGIWTFTVIPKIYMTIGLKGLVLMLVFSAVVVAGVLGQINSIKEKTYRIHEFMVKSARLPAVSVVLVSFLFFVSAVVAHYTGLAVEKLFGIGAPGFGLIIALVAMIILIGTRGRSLDAIAIFSILLIILIIISVFFLRSKVSEVVVKETSREFVRTTLETVFSFSGELNMRTVVLTFLTTLMMFGLGVGFYYIIGMTISGWKFDIKKVLAVVVILQALLSLSAALILTYSIGAAHQAYWSAFEKGKAMEALDVYDKYFLPLWREYTSPERMNFLRLIDTVYGIPDILRKLGMEGGTYIIAFLMISLFFAGFTTLLVLIETGGQIISDMFQVTRKNAILIVSIITGILSTLLSLPAIKEVLVVLVALMLPLFALIESLPALKATKGSGKVAEAIFAILIAIFFIVALVPALQSGGDVALIGIVLGFLLLSPLVFNNFLLKSTR</sequence>
<protein>
    <submittedName>
        <fullName evidence="2">Uncharacterized protein</fullName>
    </submittedName>
</protein>
<feature type="transmembrane region" description="Helical" evidence="1">
    <location>
        <begin position="36"/>
        <end position="54"/>
    </location>
</feature>
<feature type="transmembrane region" description="Helical" evidence="1">
    <location>
        <begin position="5"/>
        <end position="24"/>
    </location>
</feature>
<accession>A0A5C0XQS5</accession>
<feature type="transmembrane region" description="Helical" evidence="1">
    <location>
        <begin position="351"/>
        <end position="368"/>
    </location>
</feature>
<keyword evidence="1" id="KW-1133">Transmembrane helix</keyword>
<evidence type="ECO:0000313" key="3">
    <source>
        <dbReference type="Proteomes" id="UP000324354"/>
    </source>
</evidence>
<dbReference type="OrthoDB" id="86283at2157"/>
<evidence type="ECO:0000256" key="1">
    <source>
        <dbReference type="SAM" id="Phobius"/>
    </source>
</evidence>
<proteinExistence type="predicted"/>
<dbReference type="AlphaFoldDB" id="A0A5C0XQS5"/>
<keyword evidence="1" id="KW-0472">Membrane</keyword>
<dbReference type="GeneID" id="41713066"/>
<organism evidence="2 3">
    <name type="scientific">Pyrococcus furiosus (strain ATCC 43587 / DSM 3638 / JCM 8422 / Vc1)</name>
    <dbReference type="NCBI Taxonomy" id="186497"/>
    <lineage>
        <taxon>Archaea</taxon>
        <taxon>Methanobacteriati</taxon>
        <taxon>Methanobacteriota</taxon>
        <taxon>Thermococci</taxon>
        <taxon>Thermococcales</taxon>
        <taxon>Thermococcaceae</taxon>
        <taxon>Pyrococcus</taxon>
    </lineage>
</organism>
<feature type="transmembrane region" description="Helical" evidence="1">
    <location>
        <begin position="103"/>
        <end position="124"/>
    </location>
</feature>
<keyword evidence="1" id="KW-0812">Transmembrane</keyword>
<dbReference type="EMBL" id="CP023154">
    <property type="protein sequence ID" value="QEK78905.1"/>
    <property type="molecule type" value="Genomic_DNA"/>
</dbReference>